<dbReference type="Proteomes" id="UP000005732">
    <property type="component" value="Unassembled WGS sequence"/>
</dbReference>
<gene>
    <name evidence="3" type="ORF">Rleg4DRAFT_5944</name>
</gene>
<dbReference type="InterPro" id="IPR046847">
    <property type="entry name" value="Xre-like_HTH"/>
</dbReference>
<evidence type="ECO:0000313" key="4">
    <source>
        <dbReference type="Proteomes" id="UP000005732"/>
    </source>
</evidence>
<protein>
    <submittedName>
        <fullName evidence="3">Putative toxin-antitoxin system antitoxin component, TIGR02293 family</fullName>
    </submittedName>
</protein>
<dbReference type="InterPro" id="IPR024467">
    <property type="entry name" value="Xre/MbcA/ParS-like_toxin-bd"/>
</dbReference>
<feature type="domain" description="Antitoxin Xre-like helix-turn-helix" evidence="2">
    <location>
        <begin position="58"/>
        <end position="122"/>
    </location>
</feature>
<dbReference type="GO" id="GO:0003677">
    <property type="term" value="F:DNA binding"/>
    <property type="evidence" value="ECO:0007669"/>
    <property type="project" value="InterPro"/>
</dbReference>
<dbReference type="EMBL" id="JH719393">
    <property type="protein sequence ID" value="EJC84147.1"/>
    <property type="molecule type" value="Genomic_DNA"/>
</dbReference>
<evidence type="ECO:0000313" key="3">
    <source>
        <dbReference type="EMBL" id="EJC84147.1"/>
    </source>
</evidence>
<dbReference type="Pfam" id="PF20432">
    <property type="entry name" value="Xre-like-HTH"/>
    <property type="match status" value="1"/>
</dbReference>
<accession>J0CK88</accession>
<sequence length="180" mass="19498">MKSTAPPVTYKATRDAEIIHGYCAEKIAPETATGGLQKVAALLGGARVLSRSLTSPLDAHELLLRGLPASALDHLVGQLVIIGKTDSLEKAVGMSLRTWQRRKDTPSRPLSPEQSGRAWKFAEILAKATDILGSQAEAEQWLERPAIGLDQRRPIDLLGTPAGVELVEDHLDRLEYGVYA</sequence>
<evidence type="ECO:0000259" key="2">
    <source>
        <dbReference type="Pfam" id="PF20432"/>
    </source>
</evidence>
<feature type="domain" description="Antitoxin Xre/MbcA/ParS-like toxin-binding" evidence="1">
    <location>
        <begin position="128"/>
        <end position="177"/>
    </location>
</feature>
<dbReference type="Pfam" id="PF09722">
    <property type="entry name" value="Xre_MbcA_ParS_C"/>
    <property type="match status" value="1"/>
</dbReference>
<dbReference type="NCBIfam" id="TIGR02293">
    <property type="entry name" value="TAS_TIGR02293"/>
    <property type="match status" value="1"/>
</dbReference>
<dbReference type="AlphaFoldDB" id="J0CK88"/>
<organism evidence="3 4">
    <name type="scientific">Rhizobium leguminosarum bv. trifolii WSM2297</name>
    <dbReference type="NCBI Taxonomy" id="754762"/>
    <lineage>
        <taxon>Bacteria</taxon>
        <taxon>Pseudomonadati</taxon>
        <taxon>Pseudomonadota</taxon>
        <taxon>Alphaproteobacteria</taxon>
        <taxon>Hyphomicrobiales</taxon>
        <taxon>Rhizobiaceae</taxon>
        <taxon>Rhizobium/Agrobacterium group</taxon>
        <taxon>Rhizobium</taxon>
    </lineage>
</organism>
<reference evidence="3 4" key="1">
    <citation type="submission" date="2012-02" db="EMBL/GenBank/DDBJ databases">
        <title>Improved High-Quality Draft Sequence of Rhizobium leguminosarum bv. trifolii WSM2297.</title>
        <authorList>
            <consortium name="US DOE Joint Genome Institute"/>
            <person name="Lucas S."/>
            <person name="Han J."/>
            <person name="Lapidus A."/>
            <person name="Cheng J.-F."/>
            <person name="Goodwin L."/>
            <person name="Pitluck S."/>
            <person name="Peters L."/>
            <person name="Ovchinnikova G."/>
            <person name="Zhang X."/>
            <person name="Detter J.C."/>
            <person name="Han C."/>
            <person name="Tapia R."/>
            <person name="Land M."/>
            <person name="Hauser L."/>
            <person name="Kyrpides N."/>
            <person name="Ivanova N."/>
            <person name="Pagani I."/>
            <person name="Brau L."/>
            <person name="Yates R."/>
            <person name="O'Hara G."/>
            <person name="Rui T."/>
            <person name="Howieson J."/>
            <person name="Reeve W."/>
            <person name="Woyke T."/>
        </authorList>
    </citation>
    <scope>NUCLEOTIDE SEQUENCE [LARGE SCALE GENOMIC DNA]</scope>
    <source>
        <strain evidence="3 4">WSM2297</strain>
    </source>
</reference>
<proteinExistence type="predicted"/>
<name>J0CK88_RHILT</name>
<dbReference type="HOGENOM" id="CLU_109353_1_0_5"/>
<dbReference type="InterPro" id="IPR011979">
    <property type="entry name" value="Antitox_Xre"/>
</dbReference>
<evidence type="ECO:0000259" key="1">
    <source>
        <dbReference type="Pfam" id="PF09722"/>
    </source>
</evidence>